<proteinExistence type="predicted"/>
<accession>A0A6J4M6I2</accession>
<sequence>DECSVTALDCGGGGDGGGTGGGSGGTTPAGGTLTGGGWYYTNCDNEMRSHSRPPPSGSGPAINLVVQHGFMDAACSYSGGRTGAALYNNLYSEKILYPTLPWAARYEDQAADLMSQLSARTVPANKYVMVGYSNGGIVSRLVGQSRPDLVRGVVSVSTPHRGLPIMKVGRGAAKIILENSGAGLAASCSIRRHAGCNASDKLRDQLGKASPFGVDELVPVSGQMVPNTAFHAALNSATENFRRVGIEQHTRQRWVWARVAADLNCDGPELDCGGRKLVRKVDDAHKGLVAGTILSGIVGIFWTPSAYVAGALFYATAALNAIDVAYDLLTSPFDGSDGVVPNASQRYPNSEHDEVIQNADSHDAAKKSDKAIRRVGTTLVNRFGAQTPPGSAW</sequence>
<reference evidence="1" key="1">
    <citation type="submission" date="2020-02" db="EMBL/GenBank/DDBJ databases">
        <authorList>
            <person name="Meier V. D."/>
        </authorList>
    </citation>
    <scope>NUCLEOTIDE SEQUENCE</scope>
    <source>
        <strain evidence="1">AVDCRST_MAG89</strain>
    </source>
</reference>
<organism evidence="1">
    <name type="scientific">uncultured Gemmatimonadota bacterium</name>
    <dbReference type="NCBI Taxonomy" id="203437"/>
    <lineage>
        <taxon>Bacteria</taxon>
        <taxon>Pseudomonadati</taxon>
        <taxon>Gemmatimonadota</taxon>
        <taxon>environmental samples</taxon>
    </lineage>
</organism>
<dbReference type="InterPro" id="IPR029058">
    <property type="entry name" value="AB_hydrolase_fold"/>
</dbReference>
<dbReference type="AlphaFoldDB" id="A0A6J4M6I2"/>
<name>A0A6J4M6I2_9BACT</name>
<feature type="non-terminal residue" evidence="1">
    <location>
        <position position="1"/>
    </location>
</feature>
<dbReference type="Gene3D" id="3.40.50.1820">
    <property type="entry name" value="alpha/beta hydrolase"/>
    <property type="match status" value="1"/>
</dbReference>
<dbReference type="EMBL" id="CADCTV010000638">
    <property type="protein sequence ID" value="CAA9349808.1"/>
    <property type="molecule type" value="Genomic_DNA"/>
</dbReference>
<protein>
    <recommendedName>
        <fullName evidence="2">AB hydrolase-1 domain-containing protein</fullName>
    </recommendedName>
</protein>
<evidence type="ECO:0000313" key="1">
    <source>
        <dbReference type="EMBL" id="CAA9349808.1"/>
    </source>
</evidence>
<evidence type="ECO:0008006" key="2">
    <source>
        <dbReference type="Google" id="ProtNLM"/>
    </source>
</evidence>
<gene>
    <name evidence="1" type="ORF">AVDCRST_MAG89-3063</name>
</gene>
<dbReference type="SUPFAM" id="SSF53474">
    <property type="entry name" value="alpha/beta-Hydrolases"/>
    <property type="match status" value="1"/>
</dbReference>